<dbReference type="PANTHER" id="PTHR23514">
    <property type="entry name" value="BYPASS OF STOP CODON PROTEIN 6"/>
    <property type="match status" value="1"/>
</dbReference>
<feature type="transmembrane region" description="Helical" evidence="6">
    <location>
        <begin position="89"/>
        <end position="106"/>
    </location>
</feature>
<dbReference type="InterPro" id="IPR036259">
    <property type="entry name" value="MFS_trans_sf"/>
</dbReference>
<dbReference type="RefSeq" id="WP_273942719.1">
    <property type="nucleotide sequence ID" value="NZ_CP097263.1"/>
</dbReference>
<sequence>MSGRRAMTDAEPTAPRPVDLRAATTATYLAFAGCGVLLSSGLSRLPQLRDDLHLDTGQLGAILLAGAAGALVSRPFSGRVVTRLGQGRTVAWMSAASCVALVLIGLSDVAGVPFLVTGLLLFGFFSSSWDVAMNIQGTVVERRLGRSIMPRFHAGYSIGTVLGALLGAAVIQLNVPVPLHLIIVAVAVAAVLPAAVRAFLPDERPSTEDNPKPRSTLRYWREPRTLMIGVFVLAAGFSEGAGNDWTGVSFIDGYHASPALGTVAYATFLAAMTATRWFGLRLLDTFGRVTVLRIQGAVAVLGLLLFIFAPVVPLAFLGAALWGVGVAFGYPVGMSAAADDPAHAAGRVTVASSVAKIASFAGPPLLGLLGDHVTILRALLAVAALQVVALCLAQATRPLARSATGASTTSEDRSNAGGRPALP</sequence>
<keyword evidence="4 6" id="KW-0472">Membrane</keyword>
<accession>A0ABV6MME0</accession>
<dbReference type="Proteomes" id="UP001589810">
    <property type="component" value="Unassembled WGS sequence"/>
</dbReference>
<feature type="transmembrane region" description="Helical" evidence="6">
    <location>
        <begin position="374"/>
        <end position="393"/>
    </location>
</feature>
<name>A0ABV6MME0_9PSEU</name>
<reference evidence="7 8" key="1">
    <citation type="submission" date="2024-09" db="EMBL/GenBank/DDBJ databases">
        <authorList>
            <person name="Sun Q."/>
            <person name="Mori K."/>
        </authorList>
    </citation>
    <scope>NUCLEOTIDE SEQUENCE [LARGE SCALE GENOMIC DNA]</scope>
    <source>
        <strain evidence="7 8">TBRC 1432</strain>
    </source>
</reference>
<feature type="transmembrane region" description="Helical" evidence="6">
    <location>
        <begin position="112"/>
        <end position="132"/>
    </location>
</feature>
<evidence type="ECO:0000256" key="2">
    <source>
        <dbReference type="ARBA" id="ARBA00022692"/>
    </source>
</evidence>
<keyword evidence="8" id="KW-1185">Reference proteome</keyword>
<evidence type="ECO:0000313" key="8">
    <source>
        <dbReference type="Proteomes" id="UP001589810"/>
    </source>
</evidence>
<evidence type="ECO:0000313" key="7">
    <source>
        <dbReference type="EMBL" id="MFC0541292.1"/>
    </source>
</evidence>
<feature type="transmembrane region" description="Helical" evidence="6">
    <location>
        <begin position="153"/>
        <end position="173"/>
    </location>
</feature>
<keyword evidence="3 6" id="KW-1133">Transmembrane helix</keyword>
<protein>
    <submittedName>
        <fullName evidence="7">MFS transporter</fullName>
    </submittedName>
</protein>
<dbReference type="EMBL" id="JBHLUD010000002">
    <property type="protein sequence ID" value="MFC0541292.1"/>
    <property type="molecule type" value="Genomic_DNA"/>
</dbReference>
<evidence type="ECO:0000256" key="6">
    <source>
        <dbReference type="SAM" id="Phobius"/>
    </source>
</evidence>
<evidence type="ECO:0000256" key="5">
    <source>
        <dbReference type="SAM" id="MobiDB-lite"/>
    </source>
</evidence>
<feature type="transmembrane region" description="Helical" evidence="6">
    <location>
        <begin position="59"/>
        <end position="77"/>
    </location>
</feature>
<dbReference type="InterPro" id="IPR011701">
    <property type="entry name" value="MFS"/>
</dbReference>
<evidence type="ECO:0000256" key="3">
    <source>
        <dbReference type="ARBA" id="ARBA00022989"/>
    </source>
</evidence>
<dbReference type="PROSITE" id="PS51257">
    <property type="entry name" value="PROKAR_LIPOPROTEIN"/>
    <property type="match status" value="1"/>
</dbReference>
<evidence type="ECO:0000256" key="1">
    <source>
        <dbReference type="ARBA" id="ARBA00004141"/>
    </source>
</evidence>
<feature type="transmembrane region" description="Helical" evidence="6">
    <location>
        <begin position="20"/>
        <end position="39"/>
    </location>
</feature>
<dbReference type="Gene3D" id="1.20.1250.20">
    <property type="entry name" value="MFS general substrate transporter like domains"/>
    <property type="match status" value="2"/>
</dbReference>
<feature type="transmembrane region" description="Helical" evidence="6">
    <location>
        <begin position="179"/>
        <end position="200"/>
    </location>
</feature>
<comment type="caution">
    <text evidence="7">The sequence shown here is derived from an EMBL/GenBank/DDBJ whole genome shotgun (WGS) entry which is preliminary data.</text>
</comment>
<feature type="transmembrane region" description="Helical" evidence="6">
    <location>
        <begin position="258"/>
        <end position="278"/>
    </location>
</feature>
<organism evidence="7 8">
    <name type="scientific">Kutzneria chonburiensis</name>
    <dbReference type="NCBI Taxonomy" id="1483604"/>
    <lineage>
        <taxon>Bacteria</taxon>
        <taxon>Bacillati</taxon>
        <taxon>Actinomycetota</taxon>
        <taxon>Actinomycetes</taxon>
        <taxon>Pseudonocardiales</taxon>
        <taxon>Pseudonocardiaceae</taxon>
        <taxon>Kutzneria</taxon>
    </lineage>
</organism>
<dbReference type="Pfam" id="PF07690">
    <property type="entry name" value="MFS_1"/>
    <property type="match status" value="1"/>
</dbReference>
<gene>
    <name evidence="7" type="ORF">ACFFH7_07345</name>
</gene>
<dbReference type="InterPro" id="IPR051788">
    <property type="entry name" value="MFS_Transporter"/>
</dbReference>
<dbReference type="CDD" id="cd17393">
    <property type="entry name" value="MFS_MosC_like"/>
    <property type="match status" value="1"/>
</dbReference>
<proteinExistence type="predicted"/>
<dbReference type="PANTHER" id="PTHR23514:SF13">
    <property type="entry name" value="INNER MEMBRANE PROTEIN YBJJ"/>
    <property type="match status" value="1"/>
</dbReference>
<dbReference type="SUPFAM" id="SSF103473">
    <property type="entry name" value="MFS general substrate transporter"/>
    <property type="match status" value="1"/>
</dbReference>
<feature type="transmembrane region" description="Helical" evidence="6">
    <location>
        <begin position="221"/>
        <end position="238"/>
    </location>
</feature>
<keyword evidence="2 6" id="KW-0812">Transmembrane</keyword>
<feature type="region of interest" description="Disordered" evidence="5">
    <location>
        <begin position="402"/>
        <end position="423"/>
    </location>
</feature>
<comment type="subcellular location">
    <subcellularLocation>
        <location evidence="1">Membrane</location>
        <topology evidence="1">Multi-pass membrane protein</topology>
    </subcellularLocation>
</comment>
<evidence type="ECO:0000256" key="4">
    <source>
        <dbReference type="ARBA" id="ARBA00023136"/>
    </source>
</evidence>